<accession>A0AB32XCA3</accession>
<evidence type="ECO:0000256" key="2">
    <source>
        <dbReference type="ARBA" id="ARBA00022679"/>
    </source>
</evidence>
<dbReference type="PANTHER" id="PTHR43085:SF1">
    <property type="entry name" value="PSEUDOURIDINE KINASE-RELATED"/>
    <property type="match status" value="1"/>
</dbReference>
<dbReference type="Proteomes" id="UP000007473">
    <property type="component" value="Chromosome"/>
</dbReference>
<dbReference type="InterPro" id="IPR011611">
    <property type="entry name" value="PfkB_dom"/>
</dbReference>
<keyword evidence="5" id="KW-0067">ATP-binding</keyword>
<dbReference type="RefSeq" id="WP_013526962.1">
    <property type="nucleotide sequence ID" value="NC_014921.1"/>
</dbReference>
<evidence type="ECO:0000256" key="3">
    <source>
        <dbReference type="ARBA" id="ARBA00022741"/>
    </source>
</evidence>
<protein>
    <submittedName>
        <fullName evidence="7">2-dehydro-3-deoxygluconokinase</fullName>
    </submittedName>
</protein>
<feature type="domain" description="Carbohydrate kinase PfkB" evidence="6">
    <location>
        <begin position="1"/>
        <end position="298"/>
    </location>
</feature>
<evidence type="ECO:0000259" key="6">
    <source>
        <dbReference type="Pfam" id="PF00294"/>
    </source>
</evidence>
<organism evidence="7 8">
    <name type="scientific">Mycoplasmopsis fermentans (strain M64)</name>
    <name type="common">Mycoplasma fermentans</name>
    <dbReference type="NCBI Taxonomy" id="943945"/>
    <lineage>
        <taxon>Bacteria</taxon>
        <taxon>Bacillati</taxon>
        <taxon>Mycoplasmatota</taxon>
        <taxon>Mycoplasmoidales</taxon>
        <taxon>Metamycoplasmataceae</taxon>
        <taxon>Mycoplasmopsis</taxon>
    </lineage>
</organism>
<keyword evidence="2" id="KW-0808">Transferase</keyword>
<evidence type="ECO:0000256" key="4">
    <source>
        <dbReference type="ARBA" id="ARBA00022777"/>
    </source>
</evidence>
<evidence type="ECO:0000313" key="7">
    <source>
        <dbReference type="EMBL" id="ADV34611.1"/>
    </source>
</evidence>
<reference evidence="7 8" key="1">
    <citation type="journal article" date="2011" name="J. Bacteriol.">
        <title>Genome sequence of the repetitive-sequence-rich Mycoplasma fermentans strain M64.</title>
        <authorList>
            <person name="Shu H.W."/>
            <person name="Liu T.T."/>
            <person name="Chang H.Y."/>
            <person name="Liu Y.M."/>
            <person name="Wu K.M."/>
            <person name="Shu H.Y."/>
            <person name="Tsai S.F."/>
            <person name="Hsiao K.J."/>
            <person name="Hu W.S."/>
            <person name="Ng W.V."/>
        </authorList>
    </citation>
    <scope>NUCLEOTIDE SEQUENCE [LARGE SCALE GENOMIC DNA]</scope>
    <source>
        <strain evidence="7 8">M64</strain>
    </source>
</reference>
<dbReference type="GO" id="GO:0005524">
    <property type="term" value="F:ATP binding"/>
    <property type="evidence" value="ECO:0007669"/>
    <property type="project" value="UniProtKB-KW"/>
</dbReference>
<sequence>MAKILCIGETLIRHQKDYYNSQSIIKYYVGGDALNVATSLSILGNDVEYLSVLNKESFYYQDILNHLNKYNIKQNFMIYENQRIGLYNVIKGNEFISSKVIYDRDNSCYKLIKDFQNFNDKLLANIDYIYLSGITISINKKLNSYILEILKKAKKLNKKIVIDINYRPTLWNNKYADFKKEIDPFLNLSDIVFGWISEQNYCKSNSSISAKDFDKLTCLIDKKYKNIELIISPNKVISQQIANIKSLAISNKKIYESESIKYQPIYPIGSGDSFVAAFLNYYVNNKKIKECLDFATKAYALKNYFEYDFNPCNQEQINNVSNESFEIER</sequence>
<dbReference type="KEGG" id="mfm:MfeM64YM_0613"/>
<dbReference type="InterPro" id="IPR050306">
    <property type="entry name" value="PfkB_Carbo_kinase"/>
</dbReference>
<dbReference type="Pfam" id="PF00294">
    <property type="entry name" value="PfkB"/>
    <property type="match status" value="1"/>
</dbReference>
<dbReference type="Gene3D" id="3.40.1190.20">
    <property type="match status" value="1"/>
</dbReference>
<dbReference type="GO" id="GO:0016301">
    <property type="term" value="F:kinase activity"/>
    <property type="evidence" value="ECO:0007669"/>
    <property type="project" value="UniProtKB-KW"/>
</dbReference>
<dbReference type="PANTHER" id="PTHR43085">
    <property type="entry name" value="HEXOKINASE FAMILY MEMBER"/>
    <property type="match status" value="1"/>
</dbReference>
<proteinExistence type="inferred from homology"/>
<gene>
    <name evidence="7" type="ordered locus">MfeM64YM_0613</name>
</gene>
<keyword evidence="3" id="KW-0547">Nucleotide-binding</keyword>
<dbReference type="AlphaFoldDB" id="A0AB32XCA3"/>
<evidence type="ECO:0000313" key="8">
    <source>
        <dbReference type="Proteomes" id="UP000007473"/>
    </source>
</evidence>
<dbReference type="EMBL" id="CP002458">
    <property type="protein sequence ID" value="ADV34611.1"/>
    <property type="molecule type" value="Genomic_DNA"/>
</dbReference>
<evidence type="ECO:0000256" key="1">
    <source>
        <dbReference type="ARBA" id="ARBA00010688"/>
    </source>
</evidence>
<name>A0AB32XCA3_MYCFM</name>
<keyword evidence="4" id="KW-0418">Kinase</keyword>
<dbReference type="InterPro" id="IPR029056">
    <property type="entry name" value="Ribokinase-like"/>
</dbReference>
<dbReference type="SUPFAM" id="SSF53613">
    <property type="entry name" value="Ribokinase-like"/>
    <property type="match status" value="1"/>
</dbReference>
<evidence type="ECO:0000256" key="5">
    <source>
        <dbReference type="ARBA" id="ARBA00022840"/>
    </source>
</evidence>
<comment type="similarity">
    <text evidence="1">Belongs to the carbohydrate kinase PfkB family.</text>
</comment>